<evidence type="ECO:0000313" key="1">
    <source>
        <dbReference type="EMBL" id="EFH70339.1"/>
    </source>
</evidence>
<dbReference type="Proteomes" id="UP000008694">
    <property type="component" value="Unassembled WGS sequence"/>
</dbReference>
<reference evidence="2" key="1">
    <citation type="journal article" date="2011" name="Nat. Genet.">
        <title>The Arabidopsis lyrata genome sequence and the basis of rapid genome size change.</title>
        <authorList>
            <person name="Hu T.T."/>
            <person name="Pattyn P."/>
            <person name="Bakker E.G."/>
            <person name="Cao J."/>
            <person name="Cheng J.-F."/>
            <person name="Clark R.M."/>
            <person name="Fahlgren N."/>
            <person name="Fawcett J.A."/>
            <person name="Grimwood J."/>
            <person name="Gundlach H."/>
            <person name="Haberer G."/>
            <person name="Hollister J.D."/>
            <person name="Ossowski S."/>
            <person name="Ottilar R.P."/>
            <person name="Salamov A.A."/>
            <person name="Schneeberger K."/>
            <person name="Spannagl M."/>
            <person name="Wang X."/>
            <person name="Yang L."/>
            <person name="Nasrallah M.E."/>
            <person name="Bergelson J."/>
            <person name="Carrington J.C."/>
            <person name="Gaut B.S."/>
            <person name="Schmutz J."/>
            <person name="Mayer K.F.X."/>
            <person name="Van de Peer Y."/>
            <person name="Grigoriev I.V."/>
            <person name="Nordborg M."/>
            <person name="Weigel D."/>
            <person name="Guo Y.-L."/>
        </authorList>
    </citation>
    <scope>NUCLEOTIDE SEQUENCE [LARGE SCALE GENOMIC DNA]</scope>
    <source>
        <strain evidence="2">cv. MN47</strain>
    </source>
</reference>
<dbReference type="EMBL" id="GL348713">
    <property type="protein sequence ID" value="EFH70339.1"/>
    <property type="molecule type" value="Genomic_DNA"/>
</dbReference>
<dbReference type="Gramene" id="fgenesh1_pg.C_scaffold_1003480">
    <property type="protein sequence ID" value="fgenesh1_pg.C_scaffold_1003480"/>
    <property type="gene ID" value="fgenesh1_pg.C_scaffold_1003480"/>
</dbReference>
<accession>D7KBZ0</accession>
<keyword evidence="2" id="KW-1185">Reference proteome</keyword>
<proteinExistence type="predicted"/>
<dbReference type="HOGENOM" id="CLU_2112201_0_0_1"/>
<organism evidence="2">
    <name type="scientific">Arabidopsis lyrata subsp. lyrata</name>
    <name type="common">Lyre-leaved rock-cress</name>
    <dbReference type="NCBI Taxonomy" id="81972"/>
    <lineage>
        <taxon>Eukaryota</taxon>
        <taxon>Viridiplantae</taxon>
        <taxon>Streptophyta</taxon>
        <taxon>Embryophyta</taxon>
        <taxon>Tracheophyta</taxon>
        <taxon>Spermatophyta</taxon>
        <taxon>Magnoliopsida</taxon>
        <taxon>eudicotyledons</taxon>
        <taxon>Gunneridae</taxon>
        <taxon>Pentapetalae</taxon>
        <taxon>rosids</taxon>
        <taxon>malvids</taxon>
        <taxon>Brassicales</taxon>
        <taxon>Brassicaceae</taxon>
        <taxon>Camelineae</taxon>
        <taxon>Arabidopsis</taxon>
    </lineage>
</organism>
<protein>
    <submittedName>
        <fullName evidence="1">Predicted protein</fullName>
    </submittedName>
</protein>
<sequence>MDSPPIANPPPPVSPETASSFLILLRDLRVMVYGGKFSVGFKVWKWRSNNDQATDNEQAALEAIETLSSEAYAIETLTTLLMQRNSKAGLFRSPLSYHESCALFGCNLPLREVCG</sequence>
<evidence type="ECO:0000313" key="2">
    <source>
        <dbReference type="Proteomes" id="UP000008694"/>
    </source>
</evidence>
<name>D7KBZ0_ARALL</name>
<gene>
    <name evidence="1" type="ORF">ARALYDRAFT_336915</name>
</gene>
<dbReference type="AlphaFoldDB" id="D7KBZ0"/>